<evidence type="ECO:0000256" key="7">
    <source>
        <dbReference type="ARBA" id="ARBA00023303"/>
    </source>
</evidence>
<comment type="caution">
    <text evidence="11">The sequence shown here is derived from an EMBL/GenBank/DDBJ whole genome shotgun (WGS) entry which is preliminary data.</text>
</comment>
<protein>
    <submittedName>
        <fullName evidence="11">Uncharacterized protein</fullName>
    </submittedName>
</protein>
<keyword evidence="2" id="KW-0813">Transport</keyword>
<keyword evidence="7" id="KW-0407">Ion channel</keyword>
<dbReference type="Pfam" id="PF25508">
    <property type="entry name" value="TRPM2"/>
    <property type="match status" value="1"/>
</dbReference>
<evidence type="ECO:0000256" key="4">
    <source>
        <dbReference type="ARBA" id="ARBA00022989"/>
    </source>
</evidence>
<feature type="domain" description="TRPM-like" evidence="10">
    <location>
        <begin position="480"/>
        <end position="593"/>
    </location>
</feature>
<proteinExistence type="predicted"/>
<dbReference type="EMBL" id="JAEAOA010001198">
    <property type="protein sequence ID" value="KAK3605983.1"/>
    <property type="molecule type" value="Genomic_DNA"/>
</dbReference>
<keyword evidence="6" id="KW-0472">Membrane</keyword>
<keyword evidence="3" id="KW-0812">Transmembrane</keyword>
<evidence type="ECO:0000313" key="11">
    <source>
        <dbReference type="EMBL" id="KAK3605983.1"/>
    </source>
</evidence>
<gene>
    <name evidence="11" type="ORF">CHS0354_019662</name>
</gene>
<evidence type="ECO:0000256" key="5">
    <source>
        <dbReference type="ARBA" id="ARBA00023065"/>
    </source>
</evidence>
<evidence type="ECO:0000259" key="9">
    <source>
        <dbReference type="Pfam" id="PF18139"/>
    </source>
</evidence>
<reference evidence="11" key="3">
    <citation type="submission" date="2023-05" db="EMBL/GenBank/DDBJ databases">
        <authorList>
            <person name="Smith C.H."/>
        </authorList>
    </citation>
    <scope>NUCLEOTIDE SEQUENCE</scope>
    <source>
        <strain evidence="11">CHS0354</strain>
        <tissue evidence="11">Mantle</tissue>
    </source>
</reference>
<dbReference type="Gene3D" id="3.40.50.450">
    <property type="match status" value="1"/>
</dbReference>
<keyword evidence="4" id="KW-1133">Transmembrane helix</keyword>
<organism evidence="11 12">
    <name type="scientific">Potamilus streckersoni</name>
    <dbReference type="NCBI Taxonomy" id="2493646"/>
    <lineage>
        <taxon>Eukaryota</taxon>
        <taxon>Metazoa</taxon>
        <taxon>Spiralia</taxon>
        <taxon>Lophotrochozoa</taxon>
        <taxon>Mollusca</taxon>
        <taxon>Bivalvia</taxon>
        <taxon>Autobranchia</taxon>
        <taxon>Heteroconchia</taxon>
        <taxon>Palaeoheterodonta</taxon>
        <taxon>Unionida</taxon>
        <taxon>Unionoidea</taxon>
        <taxon>Unionidae</taxon>
        <taxon>Ambleminae</taxon>
        <taxon>Lampsilini</taxon>
        <taxon>Potamilus</taxon>
    </lineage>
</organism>
<dbReference type="InterPro" id="IPR057366">
    <property type="entry name" value="TRPM-like"/>
</dbReference>
<evidence type="ECO:0000256" key="2">
    <source>
        <dbReference type="ARBA" id="ARBA00022448"/>
    </source>
</evidence>
<comment type="subcellular location">
    <subcellularLocation>
        <location evidence="1">Membrane</location>
        <topology evidence="1">Multi-pass membrane protein</topology>
    </subcellularLocation>
</comment>
<reference evidence="11" key="2">
    <citation type="journal article" date="2021" name="Genome Biol. Evol.">
        <title>Developing a high-quality reference genome for a parasitic bivalve with doubly uniparental inheritance (Bivalvia: Unionida).</title>
        <authorList>
            <person name="Smith C.H."/>
        </authorList>
    </citation>
    <scope>NUCLEOTIDE SEQUENCE</scope>
    <source>
        <strain evidence="11">CHS0354</strain>
        <tissue evidence="11">Mantle</tissue>
    </source>
</reference>
<evidence type="ECO:0000256" key="3">
    <source>
        <dbReference type="ARBA" id="ARBA00022692"/>
    </source>
</evidence>
<keyword evidence="5" id="KW-0406">Ion transport</keyword>
<evidence type="ECO:0000256" key="8">
    <source>
        <dbReference type="SAM" id="MobiDB-lite"/>
    </source>
</evidence>
<dbReference type="Proteomes" id="UP001195483">
    <property type="component" value="Unassembled WGS sequence"/>
</dbReference>
<feature type="domain" description="TRPM SLOG" evidence="9">
    <location>
        <begin position="142"/>
        <end position="386"/>
    </location>
</feature>
<name>A0AAE0W8H0_9BIVA</name>
<dbReference type="PANTHER" id="PTHR13800">
    <property type="entry name" value="TRANSIENT RECEPTOR POTENTIAL CATION CHANNEL, SUBFAMILY M, MEMBER 6"/>
    <property type="match status" value="1"/>
</dbReference>
<accession>A0AAE0W8H0</accession>
<dbReference type="AlphaFoldDB" id="A0AAE0W8H0"/>
<dbReference type="GO" id="GO:0099604">
    <property type="term" value="F:ligand-gated calcium channel activity"/>
    <property type="evidence" value="ECO:0007669"/>
    <property type="project" value="TreeGrafter"/>
</dbReference>
<evidence type="ECO:0000259" key="10">
    <source>
        <dbReference type="Pfam" id="PF25508"/>
    </source>
</evidence>
<sequence length="616" mass="69798">MTMAAKVELTESDQNREWSLPQQQGSHDLIGRITSIQHYDEAIKMYLDYGSENENDEVAWIQNHIKMRRCVFYIPSESEDNRDICQCGYHKMDHDQIAIDFSRKEVESLKTKLKWDFQTHTETVPTNAFGEIKFVGFGGNTAKFIRACEQTNKSTVLNLMMNVWGMEMPNLLISVTGGAQNFNMKPRLRDVFRRGLMKAAHSTGAWIISGGTNTGVMKHVGKAIKDHGLTATNQKPVVAIGIAPWGVIQNRNALEANKGSRPARYRIEEHLNPNECFLDPNHSHFILVDNGTQHKYATEIPFRAELERKISEMPTDTDAVSVPIVILVLEGGPGTLETVQNALKQNTPAVIVKGSGRVADILSYAFKYAETVEVDAKDKQGIAIKITEKHLSPSLEAEIHKQMKDIKFCPDQDIDVNMQRIKDCLAKSELIHIFEWDSGTGARDIDVAMLKALLKANKNQVMDQLKLALAWNRIDIAKSEIFTDDKRWTTGSLDDIMLRAIQLNRVDFVELFLDNGVCLKEFLTIKRLLLLYNNVSSRNLLKILFNKMWQKRGEKHIKEISLKEVGMLIQDLLGDYYVPYYNSDDRYASNDLEKFQDGPQNPMGEKCMSKGQAVAA</sequence>
<evidence type="ECO:0000256" key="6">
    <source>
        <dbReference type="ARBA" id="ARBA00023136"/>
    </source>
</evidence>
<dbReference type="PANTHER" id="PTHR13800:SF12">
    <property type="entry name" value="TRANSIENT RECEPTOR POTENTIAL CATION CHANNEL SUBFAMILY M MEMBER-LIKE 2"/>
    <property type="match status" value="1"/>
</dbReference>
<evidence type="ECO:0000313" key="12">
    <source>
        <dbReference type="Proteomes" id="UP001195483"/>
    </source>
</evidence>
<evidence type="ECO:0000256" key="1">
    <source>
        <dbReference type="ARBA" id="ARBA00004141"/>
    </source>
</evidence>
<keyword evidence="12" id="KW-1185">Reference proteome</keyword>
<reference evidence="11" key="1">
    <citation type="journal article" date="2021" name="Genome Biol. Evol.">
        <title>A High-Quality Reference Genome for a Parasitic Bivalve with Doubly Uniparental Inheritance (Bivalvia: Unionida).</title>
        <authorList>
            <person name="Smith C.H."/>
        </authorList>
    </citation>
    <scope>NUCLEOTIDE SEQUENCE</scope>
    <source>
        <strain evidence="11">CHS0354</strain>
    </source>
</reference>
<dbReference type="GO" id="GO:0005886">
    <property type="term" value="C:plasma membrane"/>
    <property type="evidence" value="ECO:0007669"/>
    <property type="project" value="TreeGrafter"/>
</dbReference>
<dbReference type="InterPro" id="IPR050927">
    <property type="entry name" value="TRPM"/>
</dbReference>
<dbReference type="InterPro" id="IPR041491">
    <property type="entry name" value="TRPM_SLOG"/>
</dbReference>
<feature type="region of interest" description="Disordered" evidence="8">
    <location>
        <begin position="1"/>
        <end position="24"/>
    </location>
</feature>
<dbReference type="Pfam" id="PF18139">
    <property type="entry name" value="LSDAT_euk"/>
    <property type="match status" value="1"/>
</dbReference>